<gene>
    <name evidence="1" type="ordered locus">Acin_1894</name>
</gene>
<dbReference type="STRING" id="568816.Acin_1894"/>
<dbReference type="Proteomes" id="UP000007093">
    <property type="component" value="Chromosome"/>
</dbReference>
<keyword evidence="2" id="KW-1185">Reference proteome</keyword>
<reference evidence="1 2" key="1">
    <citation type="journal article" date="2011" name="J. Bacteriol.">
        <title>Complete genome sequence of Acidaminococcus intestini RYC-MR95, a Gram-negative bacterium from the phylum Firmicutes.</title>
        <authorList>
            <person name="D'Auria G."/>
            <person name="Galan J.C."/>
            <person name="Rodriguez-Alcayna M."/>
            <person name="Moya A."/>
            <person name="Baquero F."/>
            <person name="Latorre A."/>
        </authorList>
    </citation>
    <scope>NUCLEOTIDE SEQUENCE [LARGE SCALE GENOMIC DNA]</scope>
    <source>
        <strain evidence="1 2">RyC-MR95</strain>
    </source>
</reference>
<protein>
    <submittedName>
        <fullName evidence="1">Uncharacterized protein</fullName>
    </submittedName>
</protein>
<name>G4Q4B9_ACIIR</name>
<proteinExistence type="predicted"/>
<accession>G4Q4B9</accession>
<dbReference type="KEGG" id="ain:Acin_1894"/>
<sequence length="182" mass="20066">MAHINRLLPEGRSFKHQASLDPTVMDPGLHMMHTPAKGPVQFVEVGHGYMRKTGEVMSAASEFRLALGQEYLHKGILPGLVNLHKGAQTQSPQQLLGPQIHHLENLPEVEQGIHGPCDGVLQDHRGGPAPKGIQVDGHSFVAAGEAQSPFFQIQGNGIRCLHRLREDKEMVHGRFTSFWNQV</sequence>
<dbReference type="InParanoid" id="G4Q4B9"/>
<evidence type="ECO:0000313" key="2">
    <source>
        <dbReference type="Proteomes" id="UP000007093"/>
    </source>
</evidence>
<dbReference type="EMBL" id="CP003058">
    <property type="protein sequence ID" value="AEQ23104.1"/>
    <property type="molecule type" value="Genomic_DNA"/>
</dbReference>
<dbReference type="HOGENOM" id="CLU_1479043_0_0_9"/>
<evidence type="ECO:0000313" key="1">
    <source>
        <dbReference type="EMBL" id="AEQ23104.1"/>
    </source>
</evidence>
<dbReference type="AlphaFoldDB" id="G4Q4B9"/>
<organism evidence="1 2">
    <name type="scientific">Acidaminococcus intestini (strain RyC-MR95)</name>
    <dbReference type="NCBI Taxonomy" id="568816"/>
    <lineage>
        <taxon>Bacteria</taxon>
        <taxon>Bacillati</taxon>
        <taxon>Bacillota</taxon>
        <taxon>Negativicutes</taxon>
        <taxon>Acidaminococcales</taxon>
        <taxon>Acidaminococcaceae</taxon>
        <taxon>Acidaminococcus</taxon>
    </lineage>
</organism>